<name>A0A0C9X3F7_9AGAR</name>
<feature type="compositionally biased region" description="Acidic residues" evidence="13">
    <location>
        <begin position="103"/>
        <end position="112"/>
    </location>
</feature>
<evidence type="ECO:0000256" key="8">
    <source>
        <dbReference type="ARBA" id="ARBA00023054"/>
    </source>
</evidence>
<dbReference type="PANTHER" id="PTHR19306">
    <property type="entry name" value="STRUCTURAL MAINTENANCE OF CHROMOSOMES 5,6 SMC5, SMC6"/>
    <property type="match status" value="1"/>
</dbReference>
<proteinExistence type="inferred from homology"/>
<keyword evidence="6" id="KW-0227">DNA damage</keyword>
<accession>A0A0C9X3F7</accession>
<dbReference type="GO" id="GO:0005634">
    <property type="term" value="C:nucleus"/>
    <property type="evidence" value="ECO:0007669"/>
    <property type="project" value="UniProtKB-SubCell"/>
</dbReference>
<dbReference type="STRING" id="1095629.A0A0C9X3F7"/>
<gene>
    <name evidence="15" type="ORF">K443DRAFT_679882</name>
</gene>
<evidence type="ECO:0000256" key="9">
    <source>
        <dbReference type="ARBA" id="ARBA00023172"/>
    </source>
</evidence>
<dbReference type="InterPro" id="IPR003395">
    <property type="entry name" value="RecF/RecN/SMC_N"/>
</dbReference>
<feature type="compositionally biased region" description="Acidic residues" evidence="13">
    <location>
        <begin position="60"/>
        <end position="82"/>
    </location>
</feature>
<evidence type="ECO:0000256" key="3">
    <source>
        <dbReference type="ARBA" id="ARBA00006793"/>
    </source>
</evidence>
<feature type="region of interest" description="Disordered" evidence="13">
    <location>
        <begin position="1"/>
        <end position="117"/>
    </location>
</feature>
<comment type="subcellular location">
    <subcellularLocation>
        <location evidence="2">Chromosome</location>
    </subcellularLocation>
    <subcellularLocation>
        <location evidence="1">Nucleus</location>
    </subcellularLocation>
</comment>
<reference evidence="15 16" key="1">
    <citation type="submission" date="2014-04" db="EMBL/GenBank/DDBJ databases">
        <authorList>
            <consortium name="DOE Joint Genome Institute"/>
            <person name="Kuo A."/>
            <person name="Kohler A."/>
            <person name="Nagy L.G."/>
            <person name="Floudas D."/>
            <person name="Copeland A."/>
            <person name="Barry K.W."/>
            <person name="Cichocki N."/>
            <person name="Veneault-Fourrey C."/>
            <person name="LaButti K."/>
            <person name="Lindquist E.A."/>
            <person name="Lipzen A."/>
            <person name="Lundell T."/>
            <person name="Morin E."/>
            <person name="Murat C."/>
            <person name="Sun H."/>
            <person name="Tunlid A."/>
            <person name="Henrissat B."/>
            <person name="Grigoriev I.V."/>
            <person name="Hibbett D.S."/>
            <person name="Martin F."/>
            <person name="Nordberg H.P."/>
            <person name="Cantor M.N."/>
            <person name="Hua S.X."/>
        </authorList>
    </citation>
    <scope>NUCLEOTIDE SEQUENCE [LARGE SCALE GENOMIC DNA]</scope>
    <source>
        <strain evidence="15 16">LaAM-08-1</strain>
    </source>
</reference>
<keyword evidence="8 12" id="KW-0175">Coiled coil</keyword>
<dbReference type="SUPFAM" id="SSF57997">
    <property type="entry name" value="Tropomyosin"/>
    <property type="match status" value="1"/>
</dbReference>
<evidence type="ECO:0000259" key="14">
    <source>
        <dbReference type="Pfam" id="PF02463"/>
    </source>
</evidence>
<feature type="coiled-coil region" evidence="12">
    <location>
        <begin position="349"/>
        <end position="423"/>
    </location>
</feature>
<keyword evidence="16" id="KW-1185">Reference proteome</keyword>
<evidence type="ECO:0000313" key="15">
    <source>
        <dbReference type="EMBL" id="KIJ99535.1"/>
    </source>
</evidence>
<keyword evidence="9" id="KW-0233">DNA recombination</keyword>
<keyword evidence="10" id="KW-0234">DNA repair</keyword>
<evidence type="ECO:0000256" key="4">
    <source>
        <dbReference type="ARBA" id="ARBA00022454"/>
    </source>
</evidence>
<dbReference type="GO" id="GO:0003684">
    <property type="term" value="F:damaged DNA binding"/>
    <property type="evidence" value="ECO:0007669"/>
    <property type="project" value="TreeGrafter"/>
</dbReference>
<feature type="compositionally biased region" description="Polar residues" evidence="13">
    <location>
        <begin position="93"/>
        <end position="102"/>
    </location>
</feature>
<dbReference type="GO" id="GO:0005524">
    <property type="term" value="F:ATP binding"/>
    <property type="evidence" value="ECO:0007669"/>
    <property type="project" value="UniProtKB-KW"/>
</dbReference>
<evidence type="ECO:0000313" key="16">
    <source>
        <dbReference type="Proteomes" id="UP000054477"/>
    </source>
</evidence>
<evidence type="ECO:0000256" key="5">
    <source>
        <dbReference type="ARBA" id="ARBA00022741"/>
    </source>
</evidence>
<dbReference type="OrthoDB" id="10072614at2759"/>
<evidence type="ECO:0000256" key="13">
    <source>
        <dbReference type="SAM" id="MobiDB-lite"/>
    </source>
</evidence>
<dbReference type="GO" id="GO:0030915">
    <property type="term" value="C:Smc5-Smc6 complex"/>
    <property type="evidence" value="ECO:0007669"/>
    <property type="project" value="TreeGrafter"/>
</dbReference>
<sequence length="1179" mass="132953">MPKRRAAPNDDSDGYPSSSAKRARTEEGSDDEVEDVPPTQTQNRTRVRRAGKGKQRAIDVDVDADLDLDGEEEDVDDEEQEQELQRVRQGRRSTGNTTTQGSEGEEEEEDEQFEAKNGDKIRAKLESKRHVQGGVAEYGIIEYIEMHQFMCHKYLTFHFGPQINFIIGHNGSGKSAALSALTVALGGKANSTGRGSGIKSFIREGQSVSEVTVHLKNQGEEAYKPSEYGKTIVITRRFTKEGGSSWKIKSKDGKVISTKKEELAAICDHMNIQVDNPMNVLTQDSARQFLSASHPQDKYKFFLRGTQLSQLSDEYDTCLENITQTAKVLAQKKEALPDLRIRHAEASARYQEAAKAREQKQKLDDLKKELAWSHVKKKEDEMTSKIGEVAKASRRLPKIEESIKDAQKALDVAEEQVTAYEAEFHALGSMDHLTDERTRLQSELRGNKVKLGEYTADLKTMDASIKATNRQINELEEKIAEEARKMAVHTQARHEQVQLKLEELRGEVGAAEERHRQLMLEKKSLAVEADTAKSSGVQLEPRISELKQKITECDNMVSQARKNEADALMPYGKNIKEVVKRIKGMKWHGDVPIGPLGVYVKAREPEKWGEVLRVQLGNYLTAFAVTDARDREGVRRVLGELGNTGILIIIFEKDMFDYKSGEPPENYLTVLRALEISDPYVLRILINQARIEQQILANTRKEAQQALMSLGRGGTAWSADGFSVRVFKEGGVASSPLNMRGLSGAMKLLLTGRDTASEIRHYNTQKEQHLRELAGVQQEYDGFKQVYSEKRKAIDRVGGEEQRANGEVRTAKSKLHSLQQEANDDLPAGMAGYEAAKEETEEEKNNIKAQFKDVMARKNEVDEVQKELQTTLNVVKEKIANFQQKKNDAQTRTENSVEVRLKAQNNKRHYETKLAEEKQKVAAIEEVAAVLQEEFQNWTAKAAEYCERVENPRPQAEVQRLYESVQAALKEREKRHGASVEEMAKEVNKTREQLESADKALKHMAQLNKALKASLITRLGKWQEFRRHIALRCKLVFAFHLSQRGYYGKVLFNHDAQTLMLRVQTDDQTLTQGSKDKDPRSLSGGEKSFSTICLLLSLWESIGCPLRCLDEFDVFMDAVNRRISMKMMIDTANSSDKKQYILITPQDMTNIHLGPTVRVLRMSDPERGNGTLPFGSAAG</sequence>
<feature type="coiled-coil region" evidence="12">
    <location>
        <begin position="759"/>
        <end position="934"/>
    </location>
</feature>
<dbReference type="PANTHER" id="PTHR19306:SF6">
    <property type="entry name" value="STRUCTURAL MAINTENANCE OF CHROMOSOMES PROTEIN 6"/>
    <property type="match status" value="1"/>
</dbReference>
<evidence type="ECO:0000256" key="2">
    <source>
        <dbReference type="ARBA" id="ARBA00004286"/>
    </source>
</evidence>
<keyword evidence="4" id="KW-0158">Chromosome</keyword>
<protein>
    <recommendedName>
        <fullName evidence="14">RecF/RecN/SMC N-terminal domain-containing protein</fullName>
    </recommendedName>
</protein>
<dbReference type="GO" id="GO:0035861">
    <property type="term" value="C:site of double-strand break"/>
    <property type="evidence" value="ECO:0007669"/>
    <property type="project" value="TreeGrafter"/>
</dbReference>
<dbReference type="GO" id="GO:0003697">
    <property type="term" value="F:single-stranded DNA binding"/>
    <property type="evidence" value="ECO:0007669"/>
    <property type="project" value="TreeGrafter"/>
</dbReference>
<dbReference type="Proteomes" id="UP000054477">
    <property type="component" value="Unassembled WGS sequence"/>
</dbReference>
<dbReference type="EMBL" id="KN838645">
    <property type="protein sequence ID" value="KIJ99535.1"/>
    <property type="molecule type" value="Genomic_DNA"/>
</dbReference>
<dbReference type="HOGENOM" id="CLU_009063_0_0_1"/>
<dbReference type="AlphaFoldDB" id="A0A0C9X3F7"/>
<comment type="similarity">
    <text evidence="3">Belongs to the SMC family. SMC6 subfamily.</text>
</comment>
<feature type="domain" description="RecF/RecN/SMC N-terminal" evidence="14">
    <location>
        <begin position="141"/>
        <end position="1148"/>
    </location>
</feature>
<dbReference type="InterPro" id="IPR027417">
    <property type="entry name" value="P-loop_NTPase"/>
</dbReference>
<organism evidence="15 16">
    <name type="scientific">Laccaria amethystina LaAM-08-1</name>
    <dbReference type="NCBI Taxonomy" id="1095629"/>
    <lineage>
        <taxon>Eukaryota</taxon>
        <taxon>Fungi</taxon>
        <taxon>Dikarya</taxon>
        <taxon>Basidiomycota</taxon>
        <taxon>Agaricomycotina</taxon>
        <taxon>Agaricomycetes</taxon>
        <taxon>Agaricomycetidae</taxon>
        <taxon>Agaricales</taxon>
        <taxon>Agaricineae</taxon>
        <taxon>Hydnangiaceae</taxon>
        <taxon>Laccaria</taxon>
    </lineage>
</organism>
<evidence type="ECO:0000256" key="11">
    <source>
        <dbReference type="ARBA" id="ARBA00023242"/>
    </source>
</evidence>
<dbReference type="GO" id="GO:0000724">
    <property type="term" value="P:double-strand break repair via homologous recombination"/>
    <property type="evidence" value="ECO:0007669"/>
    <property type="project" value="TreeGrafter"/>
</dbReference>
<dbReference type="Gene3D" id="3.40.50.300">
    <property type="entry name" value="P-loop containing nucleotide triphosphate hydrolases"/>
    <property type="match status" value="2"/>
</dbReference>
<dbReference type="SUPFAM" id="SSF52540">
    <property type="entry name" value="P-loop containing nucleoside triphosphate hydrolases"/>
    <property type="match status" value="2"/>
</dbReference>
<feature type="compositionally biased region" description="Basic residues" evidence="13">
    <location>
        <begin position="45"/>
        <end position="55"/>
    </location>
</feature>
<reference evidence="16" key="2">
    <citation type="submission" date="2015-01" db="EMBL/GenBank/DDBJ databases">
        <title>Evolutionary Origins and Diversification of the Mycorrhizal Mutualists.</title>
        <authorList>
            <consortium name="DOE Joint Genome Institute"/>
            <consortium name="Mycorrhizal Genomics Consortium"/>
            <person name="Kohler A."/>
            <person name="Kuo A."/>
            <person name="Nagy L.G."/>
            <person name="Floudas D."/>
            <person name="Copeland A."/>
            <person name="Barry K.W."/>
            <person name="Cichocki N."/>
            <person name="Veneault-Fourrey C."/>
            <person name="LaButti K."/>
            <person name="Lindquist E.A."/>
            <person name="Lipzen A."/>
            <person name="Lundell T."/>
            <person name="Morin E."/>
            <person name="Murat C."/>
            <person name="Riley R."/>
            <person name="Ohm R."/>
            <person name="Sun H."/>
            <person name="Tunlid A."/>
            <person name="Henrissat B."/>
            <person name="Grigoriev I.V."/>
            <person name="Hibbett D.S."/>
            <person name="Martin F."/>
        </authorList>
    </citation>
    <scope>NUCLEOTIDE SEQUENCE [LARGE SCALE GENOMIC DNA]</scope>
    <source>
        <strain evidence="16">LaAM-08-1</strain>
    </source>
</reference>
<evidence type="ECO:0000256" key="10">
    <source>
        <dbReference type="ARBA" id="ARBA00023204"/>
    </source>
</evidence>
<dbReference type="Pfam" id="PF02463">
    <property type="entry name" value="SMC_N"/>
    <property type="match status" value="1"/>
</dbReference>
<feature type="coiled-coil region" evidence="12">
    <location>
        <begin position="458"/>
        <end position="563"/>
    </location>
</feature>
<keyword evidence="5" id="KW-0547">Nucleotide-binding</keyword>
<evidence type="ECO:0000256" key="1">
    <source>
        <dbReference type="ARBA" id="ARBA00004123"/>
    </source>
</evidence>
<keyword evidence="7" id="KW-0067">ATP-binding</keyword>
<keyword evidence="11" id="KW-0539">Nucleus</keyword>
<evidence type="ECO:0000256" key="12">
    <source>
        <dbReference type="SAM" id="Coils"/>
    </source>
</evidence>
<evidence type="ECO:0000256" key="7">
    <source>
        <dbReference type="ARBA" id="ARBA00022840"/>
    </source>
</evidence>
<evidence type="ECO:0000256" key="6">
    <source>
        <dbReference type="ARBA" id="ARBA00022763"/>
    </source>
</evidence>